<keyword evidence="2" id="KW-1185">Reference proteome</keyword>
<dbReference type="EMBL" id="RJVG01000002">
    <property type="protein sequence ID" value="ROR30694.1"/>
    <property type="molecule type" value="Genomic_DNA"/>
</dbReference>
<proteinExistence type="predicted"/>
<reference evidence="1 2" key="1">
    <citation type="submission" date="2018-11" db="EMBL/GenBank/DDBJ databases">
        <title>Genomic Encyclopedia of Type Strains, Phase IV (KMG-IV): sequencing the most valuable type-strain genomes for metagenomic binning, comparative biology and taxonomic classification.</title>
        <authorList>
            <person name="Goeker M."/>
        </authorList>
    </citation>
    <scope>NUCLEOTIDE SEQUENCE [LARGE SCALE GENOMIC DNA]</scope>
    <source>
        <strain evidence="1 2">DSM 26537</strain>
    </source>
</reference>
<sequence length="213" mass="23206">MRKRILLLSMAVILSMSVMTGCMKIVKIGEEGKLTGEVEFNAGDNVAEIWDSVALSELTEKAVDLSAFLAESNGDLKSLADQYGKYSMGSSGELNYTVKGAGTVKEVNTEKKAGYVEVTLDSYTGEAVIRLQIGPVFKGSAVRDSLDIIKFEDYKNQVDYAAVSQSIHDIIKTSIIEQMDLTTLEGKHIEFTGCFTADKDDLLLITPVTLTVK</sequence>
<accession>A0A3N1XVP1</accession>
<evidence type="ECO:0000313" key="1">
    <source>
        <dbReference type="EMBL" id="ROR30694.1"/>
    </source>
</evidence>
<dbReference type="Proteomes" id="UP000273083">
    <property type="component" value="Unassembled WGS sequence"/>
</dbReference>
<dbReference type="Gene3D" id="2.40.50.420">
    <property type="entry name" value="Envelope glycoprotein gp160, DUF2291, alpha/beta domain"/>
    <property type="match status" value="1"/>
</dbReference>
<organism evidence="1 2">
    <name type="scientific">Mobilisporobacter senegalensis</name>
    <dbReference type="NCBI Taxonomy" id="1329262"/>
    <lineage>
        <taxon>Bacteria</taxon>
        <taxon>Bacillati</taxon>
        <taxon>Bacillota</taxon>
        <taxon>Clostridia</taxon>
        <taxon>Lachnospirales</taxon>
        <taxon>Lachnospiraceae</taxon>
        <taxon>Mobilisporobacter</taxon>
    </lineage>
</organism>
<gene>
    <name evidence="1" type="ORF">EDD66_102349</name>
</gene>
<protein>
    <submittedName>
        <fullName evidence="1">Putative lipoprotein</fullName>
    </submittedName>
</protein>
<name>A0A3N1XVP1_9FIRM</name>
<dbReference type="Pfam" id="PF10054">
    <property type="entry name" value="DUF2291"/>
    <property type="match status" value="1"/>
</dbReference>
<dbReference type="PROSITE" id="PS51257">
    <property type="entry name" value="PROKAR_LIPOPROTEIN"/>
    <property type="match status" value="1"/>
</dbReference>
<dbReference type="Gene3D" id="1.10.10.1260">
    <property type="entry name" value="Envelope glycoprotein gp160, DUF2291, helical domain"/>
    <property type="match status" value="1"/>
</dbReference>
<dbReference type="RefSeq" id="WP_123608379.1">
    <property type="nucleotide sequence ID" value="NZ_RJVG01000002.1"/>
</dbReference>
<dbReference type="SUPFAM" id="SSF141318">
    <property type="entry name" value="TM0957-like"/>
    <property type="match status" value="1"/>
</dbReference>
<dbReference type="PIRSF" id="PIRSF033535">
    <property type="entry name" value="UCP033535_plp"/>
    <property type="match status" value="1"/>
</dbReference>
<evidence type="ECO:0000313" key="2">
    <source>
        <dbReference type="Proteomes" id="UP000273083"/>
    </source>
</evidence>
<dbReference type="AlphaFoldDB" id="A0A3N1XVP1"/>
<keyword evidence="1" id="KW-0449">Lipoprotein</keyword>
<dbReference type="InterPro" id="IPR036215">
    <property type="entry name" value="TM0957-like_sf"/>
</dbReference>
<dbReference type="OrthoDB" id="156515at2"/>
<comment type="caution">
    <text evidence="1">The sequence shown here is derived from an EMBL/GenBank/DDBJ whole genome shotgun (WGS) entry which is preliminary data.</text>
</comment>
<dbReference type="InterPro" id="IPR014582">
    <property type="entry name" value="UCP033535_lipo"/>
</dbReference>